<dbReference type="SUPFAM" id="SSF69304">
    <property type="entry name" value="Tricorn protease N-terminal domain"/>
    <property type="match status" value="1"/>
</dbReference>
<evidence type="ECO:0000256" key="1">
    <source>
        <dbReference type="SAM" id="SignalP"/>
    </source>
</evidence>
<accession>A0ABT0H7G9</accession>
<comment type="caution">
    <text evidence="2">The sequence shown here is derived from an EMBL/GenBank/DDBJ whole genome shotgun (WGS) entry which is preliminary data.</text>
</comment>
<name>A0ABT0H7G9_9FLAO</name>
<dbReference type="RefSeq" id="WP_248412036.1">
    <property type="nucleotide sequence ID" value="NZ_JALPQF010000003.1"/>
</dbReference>
<keyword evidence="1" id="KW-0732">Signal</keyword>
<feature type="signal peptide" evidence="1">
    <location>
        <begin position="1"/>
        <end position="23"/>
    </location>
</feature>
<reference evidence="2" key="1">
    <citation type="submission" date="2022-04" db="EMBL/GenBank/DDBJ databases">
        <authorList>
            <person name="Ren T."/>
        </authorList>
    </citation>
    <scope>NUCLEOTIDE SEQUENCE</scope>
    <source>
        <strain evidence="2">F63249</strain>
    </source>
</reference>
<gene>
    <name evidence="2" type="ORF">MUY34_04085</name>
</gene>
<feature type="chain" id="PRO_5045051637" description="WD40-like Beta Propeller Repeat" evidence="1">
    <location>
        <begin position="24"/>
        <end position="308"/>
    </location>
</feature>
<protein>
    <recommendedName>
        <fullName evidence="4">WD40-like Beta Propeller Repeat</fullName>
    </recommendedName>
</protein>
<dbReference type="Proteomes" id="UP001203687">
    <property type="component" value="Unassembled WGS sequence"/>
</dbReference>
<keyword evidence="3" id="KW-1185">Reference proteome</keyword>
<evidence type="ECO:0008006" key="4">
    <source>
        <dbReference type="Google" id="ProtNLM"/>
    </source>
</evidence>
<dbReference type="EMBL" id="JALPQF010000003">
    <property type="protein sequence ID" value="MCK8479785.1"/>
    <property type="molecule type" value="Genomic_DNA"/>
</dbReference>
<dbReference type="InterPro" id="IPR011659">
    <property type="entry name" value="WD40"/>
</dbReference>
<sequence>MLFLKYIITGIFLLSVSFSNLKAQNEVKHLDIPNVNSSLTESYFILTKNEDTLYFVRAQKFTSKAKKTIYTSVKQNGSWSKPIPISFNLENFSDDSPFLTLDGKTMFFTSNRPGSIEGSKDVWKSTRVKGKWSKPINLGGNVNSPSSEFGVSVAQNGNLYFGSSRKESKGMGDIYFSKLTKGKYDKAVNLGENINTKTGEWGSVVAPDESFIIFESHGRESNVSFAGDLYISYRRDGKWQQAKNMLKFNSIGSDLAPRMNSFLNILYFSSNRNDEPKYGDNTNVYYVDLSEILKNKIFKLQTQKNNDE</sequence>
<organism evidence="2 3">
    <name type="scientific">Psychroserpens algicola</name>
    <dbReference type="NCBI Taxonomy" id="1719034"/>
    <lineage>
        <taxon>Bacteria</taxon>
        <taxon>Pseudomonadati</taxon>
        <taxon>Bacteroidota</taxon>
        <taxon>Flavobacteriia</taxon>
        <taxon>Flavobacteriales</taxon>
        <taxon>Flavobacteriaceae</taxon>
        <taxon>Psychroserpens</taxon>
    </lineage>
</organism>
<evidence type="ECO:0000313" key="2">
    <source>
        <dbReference type="EMBL" id="MCK8479785.1"/>
    </source>
</evidence>
<proteinExistence type="predicted"/>
<evidence type="ECO:0000313" key="3">
    <source>
        <dbReference type="Proteomes" id="UP001203687"/>
    </source>
</evidence>
<dbReference type="Pfam" id="PF07676">
    <property type="entry name" value="PD40"/>
    <property type="match status" value="1"/>
</dbReference>